<feature type="compositionally biased region" description="Low complexity" evidence="2">
    <location>
        <begin position="29"/>
        <end position="38"/>
    </location>
</feature>
<dbReference type="AlphaFoldDB" id="A0A9P6N936"/>
<protein>
    <submittedName>
        <fullName evidence="3">Uncharacterized protein</fullName>
    </submittedName>
</protein>
<reference evidence="3" key="1">
    <citation type="submission" date="2013-11" db="EMBL/GenBank/DDBJ databases">
        <title>Genome sequence of the fusiform rust pathogen reveals effectors for host alternation and coevolution with pine.</title>
        <authorList>
            <consortium name="DOE Joint Genome Institute"/>
            <person name="Smith K."/>
            <person name="Pendleton A."/>
            <person name="Kubisiak T."/>
            <person name="Anderson C."/>
            <person name="Salamov A."/>
            <person name="Aerts A."/>
            <person name="Riley R."/>
            <person name="Clum A."/>
            <person name="Lindquist E."/>
            <person name="Ence D."/>
            <person name="Campbell M."/>
            <person name="Kronenberg Z."/>
            <person name="Feau N."/>
            <person name="Dhillon B."/>
            <person name="Hamelin R."/>
            <person name="Burleigh J."/>
            <person name="Smith J."/>
            <person name="Yandell M."/>
            <person name="Nelson C."/>
            <person name="Grigoriev I."/>
            <person name="Davis J."/>
        </authorList>
    </citation>
    <scope>NUCLEOTIDE SEQUENCE</scope>
    <source>
        <strain evidence="3">G11</strain>
    </source>
</reference>
<name>A0A9P6N936_9BASI</name>
<gene>
    <name evidence="3" type="ORF">CROQUDRAFT_673687</name>
</gene>
<feature type="region of interest" description="Disordered" evidence="2">
    <location>
        <begin position="1"/>
        <end position="49"/>
    </location>
</feature>
<evidence type="ECO:0000256" key="2">
    <source>
        <dbReference type="SAM" id="MobiDB-lite"/>
    </source>
</evidence>
<feature type="coiled-coil region" evidence="1">
    <location>
        <begin position="66"/>
        <end position="96"/>
    </location>
</feature>
<dbReference type="SMART" id="SM00726">
    <property type="entry name" value="UIM"/>
    <property type="match status" value="3"/>
</dbReference>
<dbReference type="EMBL" id="MU167356">
    <property type="protein sequence ID" value="KAG0142226.1"/>
    <property type="molecule type" value="Genomic_DNA"/>
</dbReference>
<keyword evidence="1" id="KW-0175">Coiled coil</keyword>
<evidence type="ECO:0000256" key="1">
    <source>
        <dbReference type="SAM" id="Coils"/>
    </source>
</evidence>
<feature type="compositionally biased region" description="Polar residues" evidence="2">
    <location>
        <begin position="1"/>
        <end position="13"/>
    </location>
</feature>
<accession>A0A9P6N936</accession>
<evidence type="ECO:0000313" key="4">
    <source>
        <dbReference type="Proteomes" id="UP000886653"/>
    </source>
</evidence>
<proteinExistence type="predicted"/>
<comment type="caution">
    <text evidence="3">The sequence shown here is derived from an EMBL/GenBank/DDBJ whole genome shotgun (WGS) entry which is preliminary data.</text>
</comment>
<sequence length="653" mass="72264">MTDNSASPLNPQPTRHRTSPAPLNPAPQHPSNASSSSPSPSPESDEDLDLKIAILASREEHERHLISLELREAEMLERARQESEKDETDRKASKQARLANLKKSVLGSQDDVVRESYCHHHQLDLINDEDDLALKIALAMSLNEVKAADLAQLPRASSSAPTLDHRRLPSLSPADLELTQSGHTLPTSLLTLRPAFKVSIDEPNHQPHQPPLASDQYQKPCLESSFLVPRRPSFESQCLGSLGPSHHLASFSGIPADQTPEVTVDDFNRPASSLGLSRPDRSRLDNLTHDQETGRFGDRYAALAPFEGQSSQSVFDRLPLMIRTRWDQFVPFPDEEEHHPFKPSHSNYTMANTARVPENADEVSEEVQGAIEGVDESMEKALERARRLSVYSGSFTTTPTACEDGSERSDVFVAFSSHLPMSGSRKFVANTRPSDSGSEGARYGLLKSIHDRLDFHGQLPDAIRLSKFGADSKGLFGIEAQSWSQLLIYLMRNGNSHIKADLMDIAEAQENNTPIKLALSVEFAYWPTIPNPETSVRLIIELVSGPESTFVRSAQKPTPVRSARLAVTSQSSSTTPNWDVREFIEFPKPYLELPISLATLATTLREIHRVAWMANGASSSFKVSKHGHNTEYLERLAKAIEHDQMGQRSAGIV</sequence>
<feature type="region of interest" description="Disordered" evidence="2">
    <location>
        <begin position="250"/>
        <end position="292"/>
    </location>
</feature>
<feature type="compositionally biased region" description="Basic and acidic residues" evidence="2">
    <location>
        <begin position="278"/>
        <end position="292"/>
    </location>
</feature>
<keyword evidence="4" id="KW-1185">Reference proteome</keyword>
<evidence type="ECO:0000313" key="3">
    <source>
        <dbReference type="EMBL" id="KAG0142226.1"/>
    </source>
</evidence>
<organism evidence="3 4">
    <name type="scientific">Cronartium quercuum f. sp. fusiforme G11</name>
    <dbReference type="NCBI Taxonomy" id="708437"/>
    <lineage>
        <taxon>Eukaryota</taxon>
        <taxon>Fungi</taxon>
        <taxon>Dikarya</taxon>
        <taxon>Basidiomycota</taxon>
        <taxon>Pucciniomycotina</taxon>
        <taxon>Pucciniomycetes</taxon>
        <taxon>Pucciniales</taxon>
        <taxon>Coleosporiaceae</taxon>
        <taxon>Cronartium</taxon>
    </lineage>
</organism>
<dbReference type="InterPro" id="IPR003903">
    <property type="entry name" value="UIM_dom"/>
</dbReference>
<dbReference type="Proteomes" id="UP000886653">
    <property type="component" value="Unassembled WGS sequence"/>
</dbReference>